<keyword evidence="1 3" id="KW-0501">Molybdenum cofactor biosynthesis</keyword>
<comment type="pathway">
    <text evidence="3">Cofactor biosynthesis; molybdopterin biosynthesis.</text>
</comment>
<dbReference type="Proteomes" id="UP001138681">
    <property type="component" value="Unassembled WGS sequence"/>
</dbReference>
<dbReference type="AlphaFoldDB" id="A0A9X1F6N5"/>
<dbReference type="InterPro" id="IPR002820">
    <property type="entry name" value="Mopterin_CF_biosynth-C_dom"/>
</dbReference>
<organism evidence="5 6">
    <name type="scientific">Erythrobacter crassostreae</name>
    <dbReference type="NCBI Taxonomy" id="2828328"/>
    <lineage>
        <taxon>Bacteria</taxon>
        <taxon>Pseudomonadati</taxon>
        <taxon>Pseudomonadota</taxon>
        <taxon>Alphaproteobacteria</taxon>
        <taxon>Sphingomonadales</taxon>
        <taxon>Erythrobacteraceae</taxon>
        <taxon>Erythrobacter/Porphyrobacter group</taxon>
        <taxon>Erythrobacter</taxon>
    </lineage>
</organism>
<dbReference type="InterPro" id="IPR023045">
    <property type="entry name" value="MoaC"/>
</dbReference>
<dbReference type="GO" id="GO:0061799">
    <property type="term" value="F:cyclic pyranopterin monophosphate synthase activity"/>
    <property type="evidence" value="ECO:0007669"/>
    <property type="project" value="UniProtKB-UniRule"/>
</dbReference>
<dbReference type="NCBIfam" id="TIGR00581">
    <property type="entry name" value="moaC"/>
    <property type="match status" value="1"/>
</dbReference>
<accession>A0A9X1F6N5</accession>
<comment type="subunit">
    <text evidence="3">Homohexamer; trimer of dimers.</text>
</comment>
<dbReference type="GO" id="GO:0006777">
    <property type="term" value="P:Mo-molybdopterin cofactor biosynthetic process"/>
    <property type="evidence" value="ECO:0007669"/>
    <property type="project" value="UniProtKB-UniRule"/>
</dbReference>
<protein>
    <recommendedName>
        <fullName evidence="3">Cyclic pyranopterin monophosphate synthase</fullName>
        <ecNumber evidence="3">4.6.1.17</ecNumber>
    </recommendedName>
    <alternativeName>
        <fullName evidence="3">Molybdenum cofactor biosynthesis protein C</fullName>
    </alternativeName>
</protein>
<evidence type="ECO:0000256" key="3">
    <source>
        <dbReference type="HAMAP-Rule" id="MF_01224"/>
    </source>
</evidence>
<dbReference type="InterPro" id="IPR047594">
    <property type="entry name" value="MoaC_bact/euk"/>
</dbReference>
<evidence type="ECO:0000256" key="2">
    <source>
        <dbReference type="ARBA" id="ARBA00023239"/>
    </source>
</evidence>
<evidence type="ECO:0000313" key="5">
    <source>
        <dbReference type="EMBL" id="MBV7260238.1"/>
    </source>
</evidence>
<comment type="catalytic activity">
    <reaction evidence="3">
        <text>(8S)-3',8-cyclo-7,8-dihydroguanosine 5'-triphosphate = cyclic pyranopterin phosphate + diphosphate</text>
        <dbReference type="Rhea" id="RHEA:49580"/>
        <dbReference type="ChEBI" id="CHEBI:33019"/>
        <dbReference type="ChEBI" id="CHEBI:59648"/>
        <dbReference type="ChEBI" id="CHEBI:131766"/>
        <dbReference type="EC" id="4.6.1.17"/>
    </reaction>
</comment>
<comment type="caution">
    <text evidence="5">The sequence shown here is derived from an EMBL/GenBank/DDBJ whole genome shotgun (WGS) entry which is preliminary data.</text>
</comment>
<feature type="binding site" evidence="3">
    <location>
        <begin position="75"/>
        <end position="77"/>
    </location>
    <ligand>
        <name>substrate</name>
    </ligand>
</feature>
<proteinExistence type="inferred from homology"/>
<dbReference type="EC" id="4.6.1.17" evidence="3"/>
<dbReference type="RefSeq" id="WP_218405619.1">
    <property type="nucleotide sequence ID" value="NZ_JAGSPC010000003.1"/>
</dbReference>
<feature type="binding site" evidence="3">
    <location>
        <begin position="111"/>
        <end position="112"/>
    </location>
    <ligand>
        <name>substrate</name>
    </ligand>
</feature>
<gene>
    <name evidence="3 5" type="primary">moaC</name>
    <name evidence="5" type="ORF">KCG46_11720</name>
</gene>
<dbReference type="InterPro" id="IPR050105">
    <property type="entry name" value="MoCo_biosynth_MoaA/MoaC"/>
</dbReference>
<reference evidence="5" key="1">
    <citation type="submission" date="2021-04" db="EMBL/GenBank/DDBJ databases">
        <authorList>
            <person name="Pira H."/>
            <person name="Risdian C."/>
            <person name="Wink J."/>
        </authorList>
    </citation>
    <scope>NUCLEOTIDE SEQUENCE</scope>
    <source>
        <strain evidence="5">WH158</strain>
    </source>
</reference>
<evidence type="ECO:0000313" key="6">
    <source>
        <dbReference type="Proteomes" id="UP001138681"/>
    </source>
</evidence>
<dbReference type="EMBL" id="JAGSPC010000003">
    <property type="protein sequence ID" value="MBV7260238.1"/>
    <property type="molecule type" value="Genomic_DNA"/>
</dbReference>
<comment type="similarity">
    <text evidence="3">Belongs to the MoaC family.</text>
</comment>
<feature type="domain" description="Molybdopterin cofactor biosynthesis C (MoaC)" evidence="4">
    <location>
        <begin position="15"/>
        <end position="148"/>
    </location>
</feature>
<feature type="active site" evidence="3">
    <location>
        <position position="126"/>
    </location>
</feature>
<dbReference type="PANTHER" id="PTHR22960">
    <property type="entry name" value="MOLYBDOPTERIN COFACTOR SYNTHESIS PROTEIN A"/>
    <property type="match status" value="1"/>
</dbReference>
<dbReference type="CDD" id="cd01420">
    <property type="entry name" value="MoaC_PE"/>
    <property type="match status" value="1"/>
</dbReference>
<evidence type="ECO:0000256" key="1">
    <source>
        <dbReference type="ARBA" id="ARBA00023150"/>
    </source>
</evidence>
<sequence length="157" mass="16450">MSDLTHIDESGAAHMVDVSSKPSTRRLAIASGTITMSAKALCAIQNGDAPKGDVLGTARIAGIMAAKRTGELIPLCHPLGLESVNIEFAYEDNVIRVTASAALIGKTGVEMEALVAVSTALLTIYDMAKAIDKGMIINEVRLIEKRGGKSGVWKANT</sequence>
<dbReference type="Pfam" id="PF01967">
    <property type="entry name" value="MoaC"/>
    <property type="match status" value="1"/>
</dbReference>
<dbReference type="PANTHER" id="PTHR22960:SF29">
    <property type="entry name" value="CYCLIC PYRANOPTERIN MONOPHOSPHATE SYNTHASE"/>
    <property type="match status" value="1"/>
</dbReference>
<comment type="function">
    <text evidence="3">Catalyzes the conversion of (8S)-3',8-cyclo-7,8-dihydroguanosine 5'-triphosphate to cyclic pyranopterin monophosphate (cPMP).</text>
</comment>
<keyword evidence="2 3" id="KW-0456">Lyase</keyword>
<dbReference type="HAMAP" id="MF_01224_B">
    <property type="entry name" value="MoaC_B"/>
    <property type="match status" value="1"/>
</dbReference>
<name>A0A9X1F6N5_9SPHN</name>
<dbReference type="NCBIfam" id="NF006870">
    <property type="entry name" value="PRK09364.1"/>
    <property type="match status" value="1"/>
</dbReference>
<evidence type="ECO:0000259" key="4">
    <source>
        <dbReference type="Pfam" id="PF01967"/>
    </source>
</evidence>
<keyword evidence="6" id="KW-1185">Reference proteome</keyword>